<accession>A0A6I6HB03</accession>
<dbReference type="EMBL" id="CP046622">
    <property type="protein sequence ID" value="QGW82056.1"/>
    <property type="molecule type" value="Genomic_DNA"/>
</dbReference>
<gene>
    <name evidence="1" type="ORF">GOQ09_10855</name>
</gene>
<evidence type="ECO:0000313" key="1">
    <source>
        <dbReference type="EMBL" id="QGW82056.1"/>
    </source>
</evidence>
<sequence length="149" mass="17529">MRISPELQARIDALPDLALRARIFKSLDSPREHRASDDDIFEVIVTGYQMAAEQQARMRKWQESEVIAFIEYIKAQAPDLYAKYLQHEKELRQKELDDVDEDDRWFDPDIWWDMKALTKIWMPSLNTLDSMDASELVSGVRDYAQAHLI</sequence>
<dbReference type="RefSeq" id="WP_157613436.1">
    <property type="nucleotide sequence ID" value="NZ_CP046622.1"/>
</dbReference>
<protein>
    <submittedName>
        <fullName evidence="1">Uncharacterized protein</fullName>
    </submittedName>
</protein>
<evidence type="ECO:0000313" key="2">
    <source>
        <dbReference type="Proteomes" id="UP000425817"/>
    </source>
</evidence>
<proteinExistence type="predicted"/>
<name>A0A6I6HB03_VARPD</name>
<organism evidence="1 2">
    <name type="scientific">Variovorax paradoxus</name>
    <dbReference type="NCBI Taxonomy" id="34073"/>
    <lineage>
        <taxon>Bacteria</taxon>
        <taxon>Pseudomonadati</taxon>
        <taxon>Pseudomonadota</taxon>
        <taxon>Betaproteobacteria</taxon>
        <taxon>Burkholderiales</taxon>
        <taxon>Comamonadaceae</taxon>
        <taxon>Variovorax</taxon>
    </lineage>
</organism>
<dbReference type="Proteomes" id="UP000425817">
    <property type="component" value="Chromosome"/>
</dbReference>
<dbReference type="OrthoDB" id="6029845at2"/>
<dbReference type="AlphaFoldDB" id="A0A6I6HB03"/>
<reference evidence="1 2" key="1">
    <citation type="submission" date="2019-12" db="EMBL/GenBank/DDBJ databases">
        <title>Hybrid Genome Assemblies of two High G+C Isolates from Undergraduate Microbiology Courses.</title>
        <authorList>
            <person name="Ne Ville C.J."/>
            <person name="Enright D."/>
            <person name="Hernandez I."/>
            <person name="Dodsworth J."/>
            <person name="Orwin P.M."/>
        </authorList>
    </citation>
    <scope>NUCLEOTIDE SEQUENCE [LARGE SCALE GENOMIC DNA]</scope>
    <source>
        <strain evidence="1 2">CSUSB</strain>
    </source>
</reference>